<feature type="region of interest" description="Disordered" evidence="5">
    <location>
        <begin position="1"/>
        <end position="47"/>
    </location>
</feature>
<evidence type="ECO:0000256" key="2">
    <source>
        <dbReference type="ARBA" id="ARBA00022692"/>
    </source>
</evidence>
<feature type="transmembrane region" description="Helical" evidence="6">
    <location>
        <begin position="274"/>
        <end position="294"/>
    </location>
</feature>
<evidence type="ECO:0000313" key="8">
    <source>
        <dbReference type="Proteomes" id="UP000184330"/>
    </source>
</evidence>
<evidence type="ECO:0000256" key="5">
    <source>
        <dbReference type="SAM" id="MobiDB-lite"/>
    </source>
</evidence>
<feature type="transmembrane region" description="Helical" evidence="6">
    <location>
        <begin position="438"/>
        <end position="458"/>
    </location>
</feature>
<name>A0A1L7WY53_9HELO</name>
<dbReference type="GO" id="GO:0022857">
    <property type="term" value="F:transmembrane transporter activity"/>
    <property type="evidence" value="ECO:0007669"/>
    <property type="project" value="TreeGrafter"/>
</dbReference>
<dbReference type="OrthoDB" id="10021397at2759"/>
<dbReference type="PANTHER" id="PTHR23501:SF201">
    <property type="entry name" value="MFS AFLATOXIN EFFLUX PUMP"/>
    <property type="match status" value="1"/>
</dbReference>
<comment type="subcellular location">
    <subcellularLocation>
        <location evidence="1">Membrane</location>
        <topology evidence="1">Multi-pass membrane protein</topology>
    </subcellularLocation>
</comment>
<evidence type="ECO:0000313" key="7">
    <source>
        <dbReference type="EMBL" id="CZR57696.1"/>
    </source>
</evidence>
<keyword evidence="4 6" id="KW-0472">Membrane</keyword>
<sequence>MDEAVETRSNSENGTKLSDRTPKRAPPATSLALGGDPGPESTKETYPPTRDAIFDLVCPSNGHLFSFTCKPIFFSYLNVTNLIQSSTGPNDRRNRNPQDNRRVPLHRRYRLFLIRAPVRQNLHLLLAEMGLNDRDIPLRNQVCDLRRAPNSTAFIIGRAVAGWGFSGILTGGTVNIQRVLPLHIRPMAMEIMGAIFGISSRWCFYINLPFGGISMAILALFLKATAPTKAGTTFKAQVAQLDPLGTICFLPSIICLLLALQWGGSTSFCSNPRIIVLFFVFAILLTLFIVTQILKKEPEHATVLTHTSSNNAALQPASSSSSASAAPCKASESATRSSAASLQGRGSATNVAAQTVIQQKDIAVGSALMMFASQISGAVFVPAGNAVFENESLKRLMGIPGVDGNLVLNTGATEIRNVVSPDVLDAVLEAHDGALTKVFLVAAIMAAVGLLSALCMEWKSVKKYRVKKGKGKGADVESAPVVEKA</sequence>
<dbReference type="SUPFAM" id="SSF103473">
    <property type="entry name" value="MFS general substrate transporter"/>
    <property type="match status" value="1"/>
</dbReference>
<evidence type="ECO:0000256" key="4">
    <source>
        <dbReference type="ARBA" id="ARBA00023136"/>
    </source>
</evidence>
<evidence type="ECO:0000256" key="3">
    <source>
        <dbReference type="ARBA" id="ARBA00022989"/>
    </source>
</evidence>
<feature type="transmembrane region" description="Helical" evidence="6">
    <location>
        <begin position="243"/>
        <end position="262"/>
    </location>
</feature>
<dbReference type="AlphaFoldDB" id="A0A1L7WY53"/>
<keyword evidence="8" id="KW-1185">Reference proteome</keyword>
<keyword evidence="3 6" id="KW-1133">Transmembrane helix</keyword>
<evidence type="ECO:0000256" key="1">
    <source>
        <dbReference type="ARBA" id="ARBA00004141"/>
    </source>
</evidence>
<feature type="transmembrane region" description="Helical" evidence="6">
    <location>
        <begin position="204"/>
        <end position="222"/>
    </location>
</feature>
<keyword evidence="2 6" id="KW-0812">Transmembrane</keyword>
<dbReference type="Proteomes" id="UP000184330">
    <property type="component" value="Unassembled WGS sequence"/>
</dbReference>
<feature type="compositionally biased region" description="Polar residues" evidence="5">
    <location>
        <begin position="7"/>
        <end position="16"/>
    </location>
</feature>
<accession>A0A1L7WY53</accession>
<evidence type="ECO:0000256" key="6">
    <source>
        <dbReference type="SAM" id="Phobius"/>
    </source>
</evidence>
<feature type="transmembrane region" description="Helical" evidence="6">
    <location>
        <begin position="367"/>
        <end position="388"/>
    </location>
</feature>
<dbReference type="InterPro" id="IPR036259">
    <property type="entry name" value="MFS_trans_sf"/>
</dbReference>
<dbReference type="PANTHER" id="PTHR23501">
    <property type="entry name" value="MAJOR FACILITATOR SUPERFAMILY"/>
    <property type="match status" value="1"/>
</dbReference>
<dbReference type="GO" id="GO:0005886">
    <property type="term" value="C:plasma membrane"/>
    <property type="evidence" value="ECO:0007669"/>
    <property type="project" value="TreeGrafter"/>
</dbReference>
<gene>
    <name evidence="7" type="ORF">PAC_07585</name>
</gene>
<reference evidence="7 8" key="1">
    <citation type="submission" date="2016-03" db="EMBL/GenBank/DDBJ databases">
        <authorList>
            <person name="Ploux O."/>
        </authorList>
    </citation>
    <scope>NUCLEOTIDE SEQUENCE [LARGE SCALE GENOMIC DNA]</scope>
    <source>
        <strain evidence="7 8">UAMH 11012</strain>
    </source>
</reference>
<organism evidence="7 8">
    <name type="scientific">Phialocephala subalpina</name>
    <dbReference type="NCBI Taxonomy" id="576137"/>
    <lineage>
        <taxon>Eukaryota</taxon>
        <taxon>Fungi</taxon>
        <taxon>Dikarya</taxon>
        <taxon>Ascomycota</taxon>
        <taxon>Pezizomycotina</taxon>
        <taxon>Leotiomycetes</taxon>
        <taxon>Helotiales</taxon>
        <taxon>Mollisiaceae</taxon>
        <taxon>Phialocephala</taxon>
        <taxon>Phialocephala fortinii species complex</taxon>
    </lineage>
</organism>
<protein>
    <submittedName>
        <fullName evidence="7">Uncharacterized protein</fullName>
    </submittedName>
</protein>
<dbReference type="EMBL" id="FJOG01000010">
    <property type="protein sequence ID" value="CZR57696.1"/>
    <property type="molecule type" value="Genomic_DNA"/>
</dbReference>
<proteinExistence type="predicted"/>